<dbReference type="PANTHER" id="PTHR11610">
    <property type="entry name" value="LIPASE"/>
    <property type="match status" value="1"/>
</dbReference>
<feature type="chain" id="PRO_5038778957" evidence="5">
    <location>
        <begin position="23"/>
        <end position="367"/>
    </location>
</feature>
<evidence type="ECO:0000256" key="1">
    <source>
        <dbReference type="ARBA" id="ARBA00004613"/>
    </source>
</evidence>
<evidence type="ECO:0000256" key="3">
    <source>
        <dbReference type="ARBA" id="ARBA00022525"/>
    </source>
</evidence>
<organism evidence="7 8">
    <name type="scientific">Frankliniella occidentalis</name>
    <name type="common">Western flower thrips</name>
    <name type="synonym">Euthrips occidentalis</name>
    <dbReference type="NCBI Taxonomy" id="133901"/>
    <lineage>
        <taxon>Eukaryota</taxon>
        <taxon>Metazoa</taxon>
        <taxon>Ecdysozoa</taxon>
        <taxon>Arthropoda</taxon>
        <taxon>Hexapoda</taxon>
        <taxon>Insecta</taxon>
        <taxon>Pterygota</taxon>
        <taxon>Neoptera</taxon>
        <taxon>Paraneoptera</taxon>
        <taxon>Thysanoptera</taxon>
        <taxon>Terebrantia</taxon>
        <taxon>Thripoidea</taxon>
        <taxon>Thripidae</taxon>
        <taxon>Frankliniella</taxon>
    </lineage>
</organism>
<evidence type="ECO:0000256" key="2">
    <source>
        <dbReference type="ARBA" id="ARBA00010701"/>
    </source>
</evidence>
<dbReference type="InterPro" id="IPR013818">
    <property type="entry name" value="Lipase"/>
</dbReference>
<feature type="signal peptide" evidence="5">
    <location>
        <begin position="1"/>
        <end position="22"/>
    </location>
</feature>
<comment type="similarity">
    <text evidence="2 4">Belongs to the AB hydrolase superfamily. Lipase family.</text>
</comment>
<evidence type="ECO:0000313" key="8">
    <source>
        <dbReference type="RefSeq" id="XP_026275045.2"/>
    </source>
</evidence>
<evidence type="ECO:0000313" key="7">
    <source>
        <dbReference type="Proteomes" id="UP000504606"/>
    </source>
</evidence>
<keyword evidence="3" id="KW-0964">Secreted</keyword>
<dbReference type="Proteomes" id="UP000504606">
    <property type="component" value="Unplaced"/>
</dbReference>
<dbReference type="GO" id="GO:0005615">
    <property type="term" value="C:extracellular space"/>
    <property type="evidence" value="ECO:0007669"/>
    <property type="project" value="TreeGrafter"/>
</dbReference>
<dbReference type="InterPro" id="IPR029058">
    <property type="entry name" value="AB_hydrolase_fold"/>
</dbReference>
<dbReference type="AlphaFoldDB" id="A0A6J1S741"/>
<dbReference type="RefSeq" id="XP_026275045.2">
    <property type="nucleotide sequence ID" value="XM_026419260.2"/>
</dbReference>
<protein>
    <submittedName>
        <fullName evidence="8">Pancreatic triacylglycerol lipase isoform X1</fullName>
    </submittedName>
</protein>
<dbReference type="InterPro" id="IPR000734">
    <property type="entry name" value="TAG_lipase"/>
</dbReference>
<dbReference type="PRINTS" id="PR00821">
    <property type="entry name" value="TAGLIPASE"/>
</dbReference>
<dbReference type="SUPFAM" id="SSF53474">
    <property type="entry name" value="alpha/beta-Hydrolases"/>
    <property type="match status" value="1"/>
</dbReference>
<dbReference type="Pfam" id="PF00151">
    <property type="entry name" value="Lipase"/>
    <property type="match status" value="1"/>
</dbReference>
<name>A0A6J1S741_FRAOC</name>
<evidence type="ECO:0000259" key="6">
    <source>
        <dbReference type="Pfam" id="PF00151"/>
    </source>
</evidence>
<dbReference type="InterPro" id="IPR033906">
    <property type="entry name" value="Lipase_N"/>
</dbReference>
<proteinExistence type="inferred from homology"/>
<keyword evidence="7" id="KW-1185">Reference proteome</keyword>
<comment type="subcellular location">
    <subcellularLocation>
        <location evidence="1">Secreted</location>
    </subcellularLocation>
</comment>
<evidence type="ECO:0000256" key="5">
    <source>
        <dbReference type="SAM" id="SignalP"/>
    </source>
</evidence>
<dbReference type="CDD" id="cd00707">
    <property type="entry name" value="Pancreat_lipase_like"/>
    <property type="match status" value="1"/>
</dbReference>
<dbReference type="OrthoDB" id="199913at2759"/>
<dbReference type="PANTHER" id="PTHR11610:SF173">
    <property type="entry name" value="LIPASE DOMAIN-CONTAINING PROTEIN-RELATED"/>
    <property type="match status" value="1"/>
</dbReference>
<sequence length="367" mass="38889">MAAPSPLLSALMLVVLATAALAAAGGVNKRSGSSRKAKDLNNKVDIKLYTRLYSENGQKLDAYNDTFLEKSKFNPLVPTKILVHGWLSGETKSKGGAILKDALLEISDYNVILVDWSQADSINYLGSRWLVSTLGELIGDLIGQLYMSGGIDFSDLHLIGHSLGAHAMGFAGRTAGLGKHGRITALDPAGPLFWNDPAVRLDKSDAGFVDVIHTCAPVLGYWDPIGHVDFYPNGGTWVQPGCGLDAVPVGTCSHCRGYSLLLESMETPGAFVGTSCTGWDDYKAGVCAGNATAELGLGLDRRARGSFYFETNAEPPYSKLPGATASARLNSTKNFGRLSNAALHALNIPPAAGMYLISLTLIVWVSG</sequence>
<dbReference type="Gene3D" id="3.40.50.1820">
    <property type="entry name" value="alpha/beta hydrolase"/>
    <property type="match status" value="1"/>
</dbReference>
<keyword evidence="5" id="KW-0732">Signal</keyword>
<dbReference type="GO" id="GO:0016298">
    <property type="term" value="F:lipase activity"/>
    <property type="evidence" value="ECO:0007669"/>
    <property type="project" value="InterPro"/>
</dbReference>
<evidence type="ECO:0000256" key="4">
    <source>
        <dbReference type="RuleBase" id="RU004262"/>
    </source>
</evidence>
<feature type="domain" description="Lipase" evidence="6">
    <location>
        <begin position="29"/>
        <end position="316"/>
    </location>
</feature>
<gene>
    <name evidence="8" type="primary">LOC113204194</name>
</gene>
<dbReference type="GO" id="GO:0017171">
    <property type="term" value="F:serine hydrolase activity"/>
    <property type="evidence" value="ECO:0007669"/>
    <property type="project" value="TreeGrafter"/>
</dbReference>
<dbReference type="GeneID" id="113204194"/>
<dbReference type="GO" id="GO:0016042">
    <property type="term" value="P:lipid catabolic process"/>
    <property type="evidence" value="ECO:0007669"/>
    <property type="project" value="TreeGrafter"/>
</dbReference>
<reference evidence="8" key="1">
    <citation type="submission" date="2025-08" db="UniProtKB">
        <authorList>
            <consortium name="RefSeq"/>
        </authorList>
    </citation>
    <scope>IDENTIFICATION</scope>
    <source>
        <tissue evidence="8">Whole organism</tissue>
    </source>
</reference>
<accession>A0A6J1S741</accession>
<dbReference type="KEGG" id="foc:113204194"/>